<dbReference type="CDD" id="cd00402">
    <property type="entry name" value="Riboflavin_synthase_like"/>
    <property type="match status" value="1"/>
</dbReference>
<dbReference type="GO" id="GO:0004746">
    <property type="term" value="F:riboflavin synthase activity"/>
    <property type="evidence" value="ECO:0007669"/>
    <property type="project" value="UniProtKB-EC"/>
</dbReference>
<comment type="function">
    <text evidence="2">Catalyzes the dismutation of two molecules of 6,7-dimethyl-8-ribityllumazine, resulting in the formation of riboflavin and 5-amino-6-(D-ribitylamino)uracil.</text>
</comment>
<evidence type="ECO:0000313" key="12">
    <source>
        <dbReference type="EMBL" id="MFE8702015.1"/>
    </source>
</evidence>
<accession>A0ABW6KGN3</accession>
<keyword evidence="7 12" id="KW-0808">Transferase</keyword>
<dbReference type="PANTHER" id="PTHR21098:SF12">
    <property type="entry name" value="RIBOFLAVIN SYNTHASE"/>
    <property type="match status" value="1"/>
</dbReference>
<comment type="pathway">
    <text evidence="3">Cofactor biosynthesis; riboflavin biosynthesis; riboflavin from 2-hydroxy-3-oxobutyl phosphate and 5-amino-6-(D-ribitylamino)uracil: step 2/2.</text>
</comment>
<evidence type="ECO:0000313" key="13">
    <source>
        <dbReference type="Proteomes" id="UP001601059"/>
    </source>
</evidence>
<dbReference type="RefSeq" id="WP_389361985.1">
    <property type="nucleotide sequence ID" value="NZ_JBIACK010000008.1"/>
</dbReference>
<proteinExistence type="predicted"/>
<evidence type="ECO:0000256" key="10">
    <source>
        <dbReference type="PROSITE-ProRule" id="PRU00524"/>
    </source>
</evidence>
<dbReference type="Proteomes" id="UP001601059">
    <property type="component" value="Unassembled WGS sequence"/>
</dbReference>
<dbReference type="PIRSF" id="PIRSF000498">
    <property type="entry name" value="Riboflavin_syn_A"/>
    <property type="match status" value="1"/>
</dbReference>
<evidence type="ECO:0000256" key="7">
    <source>
        <dbReference type="ARBA" id="ARBA00022679"/>
    </source>
</evidence>
<name>A0ABW6KGN3_9BACI</name>
<evidence type="ECO:0000256" key="6">
    <source>
        <dbReference type="ARBA" id="ARBA00022619"/>
    </source>
</evidence>
<evidence type="ECO:0000256" key="5">
    <source>
        <dbReference type="ARBA" id="ARBA00013950"/>
    </source>
</evidence>
<dbReference type="InterPro" id="IPR023366">
    <property type="entry name" value="ATP_synth_asu-like_sf"/>
</dbReference>
<evidence type="ECO:0000256" key="1">
    <source>
        <dbReference type="ARBA" id="ARBA00000968"/>
    </source>
</evidence>
<feature type="domain" description="Lumazine-binding" evidence="11">
    <location>
        <begin position="1"/>
        <end position="96"/>
    </location>
</feature>
<keyword evidence="6" id="KW-0686">Riboflavin biosynthesis</keyword>
<dbReference type="PROSITE" id="PS51177">
    <property type="entry name" value="LUMAZINE_BIND"/>
    <property type="match status" value="2"/>
</dbReference>
<keyword evidence="13" id="KW-1185">Reference proteome</keyword>
<reference evidence="12 13" key="1">
    <citation type="submission" date="2024-08" db="EMBL/GenBank/DDBJ databases">
        <title>Two novel Cytobacillus novel species.</title>
        <authorList>
            <person name="Liu G."/>
        </authorList>
    </citation>
    <scope>NUCLEOTIDE SEQUENCE [LARGE SCALE GENOMIC DNA]</scope>
    <source>
        <strain evidence="12 13">FJAT-54145</strain>
    </source>
</reference>
<keyword evidence="8" id="KW-0677">Repeat</keyword>
<protein>
    <recommendedName>
        <fullName evidence="5 9">Riboflavin synthase</fullName>
        <ecNumber evidence="4 9">2.5.1.9</ecNumber>
    </recommendedName>
</protein>
<gene>
    <name evidence="12" type="primary">ribE</name>
    <name evidence="12" type="ORF">ACFYKX_15570</name>
</gene>
<dbReference type="InterPro" id="IPR026017">
    <property type="entry name" value="Lumazine-bd_dom"/>
</dbReference>
<evidence type="ECO:0000256" key="4">
    <source>
        <dbReference type="ARBA" id="ARBA00012827"/>
    </source>
</evidence>
<evidence type="ECO:0000259" key="11">
    <source>
        <dbReference type="PROSITE" id="PS51177"/>
    </source>
</evidence>
<feature type="repeat" description="Lumazine-binding" evidence="10">
    <location>
        <begin position="1"/>
        <end position="96"/>
    </location>
</feature>
<sequence>MFTGIIEELGTIKKISKQGNTMVLSIAAKKVTEDLKLGDSIAVNGVCLTATDFSKEYFLVDVMPETFKSTSLSSLKEGTLVNLERAMSSNGRFGGHFVTGHVDGIGQIIKKTPKENAIYVDITLPKEYSHLTILKGSVAIDGTSLTIFGLTDRQLTVSIIPHTANETVLGLKKAGDIVNLEFDMIAKYLHSFISKDKSESNGSTGISKEFLKENGYL</sequence>
<dbReference type="NCBIfam" id="TIGR00187">
    <property type="entry name" value="ribE"/>
    <property type="match status" value="1"/>
</dbReference>
<dbReference type="InterPro" id="IPR001783">
    <property type="entry name" value="Lumazine-bd"/>
</dbReference>
<dbReference type="NCBIfam" id="NF006767">
    <property type="entry name" value="PRK09289.1"/>
    <property type="match status" value="1"/>
</dbReference>
<dbReference type="Gene3D" id="2.40.30.20">
    <property type="match status" value="2"/>
</dbReference>
<comment type="catalytic activity">
    <reaction evidence="1">
        <text>2 6,7-dimethyl-8-(1-D-ribityl)lumazine + H(+) = 5-amino-6-(D-ribitylamino)uracil + riboflavin</text>
        <dbReference type="Rhea" id="RHEA:20772"/>
        <dbReference type="ChEBI" id="CHEBI:15378"/>
        <dbReference type="ChEBI" id="CHEBI:15934"/>
        <dbReference type="ChEBI" id="CHEBI:57986"/>
        <dbReference type="ChEBI" id="CHEBI:58201"/>
        <dbReference type="EC" id="2.5.1.9"/>
    </reaction>
</comment>
<dbReference type="Pfam" id="PF00677">
    <property type="entry name" value="Lum_binding"/>
    <property type="match status" value="2"/>
</dbReference>
<dbReference type="NCBIfam" id="NF009566">
    <property type="entry name" value="PRK13020.1"/>
    <property type="match status" value="1"/>
</dbReference>
<feature type="domain" description="Lumazine-binding" evidence="11">
    <location>
        <begin position="97"/>
        <end position="193"/>
    </location>
</feature>
<dbReference type="PANTHER" id="PTHR21098">
    <property type="entry name" value="RIBOFLAVIN SYNTHASE ALPHA CHAIN"/>
    <property type="match status" value="1"/>
</dbReference>
<feature type="repeat" description="Lumazine-binding" evidence="10">
    <location>
        <begin position="97"/>
        <end position="193"/>
    </location>
</feature>
<dbReference type="EC" id="2.5.1.9" evidence="4 9"/>
<comment type="caution">
    <text evidence="12">The sequence shown here is derived from an EMBL/GenBank/DDBJ whole genome shotgun (WGS) entry which is preliminary data.</text>
</comment>
<evidence type="ECO:0000256" key="3">
    <source>
        <dbReference type="ARBA" id="ARBA00004887"/>
    </source>
</evidence>
<dbReference type="EMBL" id="JBIACK010000008">
    <property type="protein sequence ID" value="MFE8702015.1"/>
    <property type="molecule type" value="Genomic_DNA"/>
</dbReference>
<evidence type="ECO:0000256" key="8">
    <source>
        <dbReference type="ARBA" id="ARBA00022737"/>
    </source>
</evidence>
<evidence type="ECO:0000256" key="2">
    <source>
        <dbReference type="ARBA" id="ARBA00002803"/>
    </source>
</evidence>
<evidence type="ECO:0000256" key="9">
    <source>
        <dbReference type="NCBIfam" id="TIGR00187"/>
    </source>
</evidence>
<dbReference type="InterPro" id="IPR017938">
    <property type="entry name" value="Riboflavin_synthase-like_b-brl"/>
</dbReference>
<organism evidence="12 13">
    <name type="scientific">Cytobacillus spartinae</name>
    <dbReference type="NCBI Taxonomy" id="3299023"/>
    <lineage>
        <taxon>Bacteria</taxon>
        <taxon>Bacillati</taxon>
        <taxon>Bacillota</taxon>
        <taxon>Bacilli</taxon>
        <taxon>Bacillales</taxon>
        <taxon>Bacillaceae</taxon>
        <taxon>Cytobacillus</taxon>
    </lineage>
</organism>
<dbReference type="SUPFAM" id="SSF63380">
    <property type="entry name" value="Riboflavin synthase domain-like"/>
    <property type="match status" value="2"/>
</dbReference>